<feature type="domain" description="HTH marR-type" evidence="4">
    <location>
        <begin position="1"/>
        <end position="143"/>
    </location>
</feature>
<evidence type="ECO:0000256" key="3">
    <source>
        <dbReference type="ARBA" id="ARBA00023163"/>
    </source>
</evidence>
<dbReference type="Pfam" id="PF01047">
    <property type="entry name" value="MarR"/>
    <property type="match status" value="1"/>
</dbReference>
<comment type="caution">
    <text evidence="5">The sequence shown here is derived from an EMBL/GenBank/DDBJ whole genome shotgun (WGS) entry which is preliminary data.</text>
</comment>
<dbReference type="InterPro" id="IPR036388">
    <property type="entry name" value="WH-like_DNA-bd_sf"/>
</dbReference>
<dbReference type="InterPro" id="IPR036390">
    <property type="entry name" value="WH_DNA-bd_sf"/>
</dbReference>
<gene>
    <name evidence="5" type="ORF">D3P08_17335</name>
</gene>
<dbReference type="OrthoDB" id="3254893at2"/>
<dbReference type="SMART" id="SM00347">
    <property type="entry name" value="HTH_MARR"/>
    <property type="match status" value="1"/>
</dbReference>
<evidence type="ECO:0000256" key="2">
    <source>
        <dbReference type="ARBA" id="ARBA00023125"/>
    </source>
</evidence>
<dbReference type="RefSeq" id="WP_119600966.1">
    <property type="nucleotide sequence ID" value="NZ_QXQA01000011.1"/>
</dbReference>
<reference evidence="5 6" key="1">
    <citation type="submission" date="2018-09" db="EMBL/GenBank/DDBJ databases">
        <title>Paenibacillus aracenensis nov. sp. isolated from a cave in southern Spain.</title>
        <authorList>
            <person name="Jurado V."/>
            <person name="Gutierrez-Patricio S."/>
            <person name="Gonzalez-Pimentel J.L."/>
            <person name="Miller A.Z."/>
            <person name="Laiz L."/>
            <person name="Saiz-Jimenez C."/>
        </authorList>
    </citation>
    <scope>NUCLEOTIDE SEQUENCE [LARGE SCALE GENOMIC DNA]</scope>
    <source>
        <strain evidence="5 6">DSM 22867</strain>
    </source>
</reference>
<dbReference type="PANTHER" id="PTHR42756:SF1">
    <property type="entry name" value="TRANSCRIPTIONAL REPRESSOR OF EMRAB OPERON"/>
    <property type="match status" value="1"/>
</dbReference>
<dbReference type="PANTHER" id="PTHR42756">
    <property type="entry name" value="TRANSCRIPTIONAL REGULATOR, MARR"/>
    <property type="match status" value="1"/>
</dbReference>
<dbReference type="EMBL" id="QXQA01000011">
    <property type="protein sequence ID" value="RIX51233.1"/>
    <property type="molecule type" value="Genomic_DNA"/>
</dbReference>
<sequence length="148" mass="17315">MQSDDKQLKEWIHRYEMAGFIVERRMHAMVRDLMPEELTVDQFRALRYLRHNEQSTASDVAEIFCVGKSSITAIMTRLSDKGLIQRIPDEKDRRVTYLVLTKEGMRLCDQMEDRVQSVLAGIIDQFDEKEAVAFIETFEKLAKVVMKL</sequence>
<dbReference type="SUPFAM" id="SSF46785">
    <property type="entry name" value="Winged helix' DNA-binding domain"/>
    <property type="match status" value="1"/>
</dbReference>
<protein>
    <submittedName>
        <fullName evidence="5">MarR family transcriptional regulator</fullName>
    </submittedName>
</protein>
<dbReference type="Proteomes" id="UP000266482">
    <property type="component" value="Unassembled WGS sequence"/>
</dbReference>
<accession>A0A3A1UY44</accession>
<evidence type="ECO:0000313" key="5">
    <source>
        <dbReference type="EMBL" id="RIX51233.1"/>
    </source>
</evidence>
<evidence type="ECO:0000313" key="6">
    <source>
        <dbReference type="Proteomes" id="UP000266482"/>
    </source>
</evidence>
<evidence type="ECO:0000256" key="1">
    <source>
        <dbReference type="ARBA" id="ARBA00023015"/>
    </source>
</evidence>
<evidence type="ECO:0000259" key="4">
    <source>
        <dbReference type="PROSITE" id="PS50995"/>
    </source>
</evidence>
<dbReference type="GO" id="GO:0003677">
    <property type="term" value="F:DNA binding"/>
    <property type="evidence" value="ECO:0007669"/>
    <property type="project" value="UniProtKB-KW"/>
</dbReference>
<dbReference type="PRINTS" id="PR00598">
    <property type="entry name" value="HTHMARR"/>
</dbReference>
<dbReference type="Gene3D" id="1.10.10.10">
    <property type="entry name" value="Winged helix-like DNA-binding domain superfamily/Winged helix DNA-binding domain"/>
    <property type="match status" value="1"/>
</dbReference>
<organism evidence="5 6">
    <name type="scientific">Paenibacillus nanensis</name>
    <dbReference type="NCBI Taxonomy" id="393251"/>
    <lineage>
        <taxon>Bacteria</taxon>
        <taxon>Bacillati</taxon>
        <taxon>Bacillota</taxon>
        <taxon>Bacilli</taxon>
        <taxon>Bacillales</taxon>
        <taxon>Paenibacillaceae</taxon>
        <taxon>Paenibacillus</taxon>
    </lineage>
</organism>
<keyword evidence="6" id="KW-1185">Reference proteome</keyword>
<keyword evidence="1" id="KW-0805">Transcription regulation</keyword>
<keyword evidence="2" id="KW-0238">DNA-binding</keyword>
<dbReference type="PROSITE" id="PS50995">
    <property type="entry name" value="HTH_MARR_2"/>
    <property type="match status" value="1"/>
</dbReference>
<dbReference type="GO" id="GO:0003700">
    <property type="term" value="F:DNA-binding transcription factor activity"/>
    <property type="evidence" value="ECO:0007669"/>
    <property type="project" value="InterPro"/>
</dbReference>
<dbReference type="InterPro" id="IPR000835">
    <property type="entry name" value="HTH_MarR-typ"/>
</dbReference>
<proteinExistence type="predicted"/>
<name>A0A3A1UY44_9BACL</name>
<dbReference type="AlphaFoldDB" id="A0A3A1UY44"/>
<keyword evidence="3" id="KW-0804">Transcription</keyword>